<dbReference type="InterPro" id="IPR026444">
    <property type="entry name" value="Secre_tail"/>
</dbReference>
<protein>
    <recommendedName>
        <fullName evidence="3">Secretion system C-terminal sorting domain-containing protein</fullName>
    </recommendedName>
</protein>
<name>A0A0A2MP76_9FLAO</name>
<feature type="domain" description="Secretion system C-terminal sorting" evidence="3">
    <location>
        <begin position="249"/>
        <end position="319"/>
    </location>
</feature>
<dbReference type="Pfam" id="PF18962">
    <property type="entry name" value="Por_Secre_tail"/>
    <property type="match status" value="1"/>
</dbReference>
<sequence length="320" mass="35272">MKKLLLLLFLITIGYTATAQVTLIPDAIFEEGLINLNIDTDGIVNGQVLTSDVVAVTNLDLNWAGISTYMIQSLTGIEDFASLEMLAINYSELSSLNVSQNSQLKVLECYGNMLTSINLSQNPLLEELYIGNGTDLGFINEIAEIDLSNNPSIRIIVATNIGELSKVNLKNGNNNANITLYLGFDFDSPPISNEILNTVCVQVDDEELAQNNQFPYSEWEIYDFLTQINFSENCVLGTSKFNKGNTITVYPNPASDVLHINNKTGVAIEKAVLFDISGRVVRQYEGVSAERLSVNGLEKGMYLLTMFQGKTTQTQKVIIE</sequence>
<dbReference type="Gene3D" id="3.80.10.10">
    <property type="entry name" value="Ribonuclease Inhibitor"/>
    <property type="match status" value="1"/>
</dbReference>
<evidence type="ECO:0000313" key="5">
    <source>
        <dbReference type="Proteomes" id="UP000030111"/>
    </source>
</evidence>
<dbReference type="EMBL" id="JRLY01000002">
    <property type="protein sequence ID" value="KGO94109.1"/>
    <property type="molecule type" value="Genomic_DNA"/>
</dbReference>
<gene>
    <name evidence="4" type="ORF">Q766_04025</name>
</gene>
<dbReference type="NCBIfam" id="TIGR04183">
    <property type="entry name" value="Por_Secre_tail"/>
    <property type="match status" value="1"/>
</dbReference>
<dbReference type="SUPFAM" id="SSF52058">
    <property type="entry name" value="L domain-like"/>
    <property type="match status" value="1"/>
</dbReference>
<dbReference type="OrthoDB" id="3179827at2"/>
<evidence type="ECO:0000256" key="2">
    <source>
        <dbReference type="SAM" id="SignalP"/>
    </source>
</evidence>
<comment type="caution">
    <text evidence="4">The sequence shown here is derived from an EMBL/GenBank/DDBJ whole genome shotgun (WGS) entry which is preliminary data.</text>
</comment>
<dbReference type="InterPro" id="IPR032675">
    <property type="entry name" value="LRR_dom_sf"/>
</dbReference>
<evidence type="ECO:0000313" key="4">
    <source>
        <dbReference type="EMBL" id="KGO94109.1"/>
    </source>
</evidence>
<dbReference type="eggNOG" id="COG4886">
    <property type="taxonomic scope" value="Bacteria"/>
</dbReference>
<dbReference type="Proteomes" id="UP000030111">
    <property type="component" value="Unassembled WGS sequence"/>
</dbReference>
<keyword evidence="5" id="KW-1185">Reference proteome</keyword>
<proteinExistence type="predicted"/>
<evidence type="ECO:0000259" key="3">
    <source>
        <dbReference type="Pfam" id="PF18962"/>
    </source>
</evidence>
<reference evidence="4 5" key="1">
    <citation type="submission" date="2013-09" db="EMBL/GenBank/DDBJ databases">
        <authorList>
            <person name="Zeng Z."/>
            <person name="Chen C."/>
        </authorList>
    </citation>
    <scope>NUCLEOTIDE SEQUENCE [LARGE SCALE GENOMIC DNA]</scope>
    <source>
        <strain evidence="4 5">WB 4.1-42</strain>
    </source>
</reference>
<evidence type="ECO:0000256" key="1">
    <source>
        <dbReference type="ARBA" id="ARBA00022729"/>
    </source>
</evidence>
<keyword evidence="1 2" id="KW-0732">Signal</keyword>
<dbReference type="RefSeq" id="WP_026990608.1">
    <property type="nucleotide sequence ID" value="NZ_AUGP01000017.1"/>
</dbReference>
<feature type="signal peptide" evidence="2">
    <location>
        <begin position="1"/>
        <end position="19"/>
    </location>
</feature>
<dbReference type="STRING" id="1121898.GCA_000422725_01753"/>
<dbReference type="AlphaFoldDB" id="A0A0A2MP76"/>
<feature type="chain" id="PRO_5002003664" description="Secretion system C-terminal sorting domain-containing protein" evidence="2">
    <location>
        <begin position="20"/>
        <end position="320"/>
    </location>
</feature>
<organism evidence="4 5">
    <name type="scientific">Flavobacterium subsaxonicum WB 4.1-42 = DSM 21790</name>
    <dbReference type="NCBI Taxonomy" id="1121898"/>
    <lineage>
        <taxon>Bacteria</taxon>
        <taxon>Pseudomonadati</taxon>
        <taxon>Bacteroidota</taxon>
        <taxon>Flavobacteriia</taxon>
        <taxon>Flavobacteriales</taxon>
        <taxon>Flavobacteriaceae</taxon>
        <taxon>Flavobacterium</taxon>
    </lineage>
</organism>
<accession>A0A0A2MP76</accession>